<accession>V5RIZ8</accession>
<gene>
    <name evidence="2" type="ORF">SAPIS_v1c02150</name>
</gene>
<dbReference type="STRING" id="1276258.SAPIS_v1c02150"/>
<proteinExistence type="predicted"/>
<dbReference type="KEGG" id="sapi:SAPIS_v1c02150"/>
<feature type="transmembrane region" description="Helical" evidence="1">
    <location>
        <begin position="12"/>
        <end position="38"/>
    </location>
</feature>
<organism evidence="2 3">
    <name type="scientific">Spiroplasma apis B31</name>
    <dbReference type="NCBI Taxonomy" id="1276258"/>
    <lineage>
        <taxon>Bacteria</taxon>
        <taxon>Bacillati</taxon>
        <taxon>Mycoplasmatota</taxon>
        <taxon>Mollicutes</taxon>
        <taxon>Entomoplasmatales</taxon>
        <taxon>Spiroplasmataceae</taxon>
        <taxon>Spiroplasma</taxon>
    </lineage>
</organism>
<keyword evidence="1" id="KW-1133">Transmembrane helix</keyword>
<dbReference type="EMBL" id="CP006682">
    <property type="protein sequence ID" value="AHB36061.1"/>
    <property type="molecule type" value="Genomic_DNA"/>
</dbReference>
<sequence>MLKFLLKNPKRITRNLLIVFLGYLLVLAAFGLVAYFLREKLVSIPLYITVIVTGSGSLTLTFLVVAILSAFANRRDAELRRRYQNEVNSLDTSKIAKANGIINTDTLNTVRDTKSIKKELVDLQIELYHAQERDKNLKLAKKF</sequence>
<keyword evidence="3" id="KW-1185">Reference proteome</keyword>
<keyword evidence="1" id="KW-0812">Transmembrane</keyword>
<evidence type="ECO:0000313" key="3">
    <source>
        <dbReference type="Proteomes" id="UP000018550"/>
    </source>
</evidence>
<dbReference type="RefSeq" id="WP_023788995.1">
    <property type="nucleotide sequence ID" value="NC_022998.1"/>
</dbReference>
<evidence type="ECO:0000256" key="1">
    <source>
        <dbReference type="SAM" id="Phobius"/>
    </source>
</evidence>
<dbReference type="AlphaFoldDB" id="V5RIZ8"/>
<dbReference type="HOGENOM" id="CLU_1804969_0_0_14"/>
<dbReference type="Proteomes" id="UP000018550">
    <property type="component" value="Chromosome"/>
</dbReference>
<name>V5RIZ8_SPIAP</name>
<protein>
    <submittedName>
        <fullName evidence="2">Uncharacterized protein</fullName>
    </submittedName>
</protein>
<feature type="transmembrane region" description="Helical" evidence="1">
    <location>
        <begin position="44"/>
        <end position="72"/>
    </location>
</feature>
<evidence type="ECO:0000313" key="2">
    <source>
        <dbReference type="EMBL" id="AHB36061.1"/>
    </source>
</evidence>
<reference evidence="2 3" key="1">
    <citation type="journal article" date="2014" name="Genome Announc.">
        <title>Complete Genome Sequence of Spiroplasma apis B31T (ATCC 33834), a Bacterium Associated with May Disease of Honeybees (Apis mellifera).</title>
        <authorList>
            <person name="Ku C."/>
            <person name="Lo W.S."/>
            <person name="Chen L.L."/>
            <person name="Kuo C.H."/>
        </authorList>
    </citation>
    <scope>NUCLEOTIDE SEQUENCE [LARGE SCALE GENOMIC DNA]</scope>
    <source>
        <strain evidence="2">B31</strain>
    </source>
</reference>
<keyword evidence="1" id="KW-0472">Membrane</keyword>
<dbReference type="PATRIC" id="fig|1276258.3.peg.209"/>
<dbReference type="OrthoDB" id="9859466at2"/>